<evidence type="ECO:0000313" key="2">
    <source>
        <dbReference type="Proteomes" id="UP000177372"/>
    </source>
</evidence>
<sequence length="336" mass="38472">MADPERPQEREHVGGRSGFIKETEAEALKLVQSRANEYEFRSPENVVWIRDVLKKIDFQELHNIYREVARRAGVRDINFVLPHHIYPRGTDELGDAADADYDPISNAISLDGDLVARVRMIESNGEKLAVSLILQQIAHEYAHATGYVAHGEIELDQGERISAVRMGLNQTLYNHTEDRGTDYYTMFELFNEGATEHIATLVSREYLRRLPLDTPSGGTLKLLEFDEFLKIVDRDKDDYGAAVEFFNRLSAHISKECEVSQEIVQGAFIRAYYRGEALPAGLLDETVGKEFTKMLMRAKDAKYLKKLTRDYSLLSLSPSLRERWARFIESVRRAVR</sequence>
<gene>
    <name evidence="1" type="ORF">A3A39_01875</name>
</gene>
<comment type="caution">
    <text evidence="1">The sequence shown here is derived from an EMBL/GenBank/DDBJ whole genome shotgun (WGS) entry which is preliminary data.</text>
</comment>
<organism evidence="1 2">
    <name type="scientific">Candidatus Kaiserbacteria bacterium RIFCSPLOWO2_01_FULL_54_13</name>
    <dbReference type="NCBI Taxonomy" id="1798512"/>
    <lineage>
        <taxon>Bacteria</taxon>
        <taxon>Candidatus Kaiseribacteriota</taxon>
    </lineage>
</organism>
<dbReference type="AlphaFoldDB" id="A0A1F6F089"/>
<proteinExistence type="predicted"/>
<reference evidence="1 2" key="1">
    <citation type="journal article" date="2016" name="Nat. Commun.">
        <title>Thousands of microbial genomes shed light on interconnected biogeochemical processes in an aquifer system.</title>
        <authorList>
            <person name="Anantharaman K."/>
            <person name="Brown C.T."/>
            <person name="Hug L.A."/>
            <person name="Sharon I."/>
            <person name="Castelle C.J."/>
            <person name="Probst A.J."/>
            <person name="Thomas B.C."/>
            <person name="Singh A."/>
            <person name="Wilkins M.J."/>
            <person name="Karaoz U."/>
            <person name="Brodie E.L."/>
            <person name="Williams K.H."/>
            <person name="Hubbard S.S."/>
            <person name="Banfield J.F."/>
        </authorList>
    </citation>
    <scope>NUCLEOTIDE SEQUENCE [LARGE SCALE GENOMIC DNA]</scope>
</reference>
<accession>A0A1F6F089</accession>
<dbReference type="STRING" id="1798512.A3A39_01875"/>
<protein>
    <submittedName>
        <fullName evidence="1">Uncharacterized protein</fullName>
    </submittedName>
</protein>
<evidence type="ECO:0000313" key="1">
    <source>
        <dbReference type="EMBL" id="OGG79298.1"/>
    </source>
</evidence>
<name>A0A1F6F089_9BACT</name>
<dbReference type="Proteomes" id="UP000177372">
    <property type="component" value="Unassembled WGS sequence"/>
</dbReference>
<dbReference type="EMBL" id="MFLZ01000032">
    <property type="protein sequence ID" value="OGG79298.1"/>
    <property type="molecule type" value="Genomic_DNA"/>
</dbReference>